<name>A0A8K0JXS3_LADFU</name>
<dbReference type="PANTHER" id="PTHR45662:SF8">
    <property type="entry name" value="PHOSPHATIDYLINOSITIDE PHOSPHATASE SAC2"/>
    <property type="match status" value="1"/>
</dbReference>
<dbReference type="GO" id="GO:0045334">
    <property type="term" value="C:clathrin-coated endocytic vesicle"/>
    <property type="evidence" value="ECO:0007669"/>
    <property type="project" value="TreeGrafter"/>
</dbReference>
<dbReference type="PANTHER" id="PTHR45662">
    <property type="entry name" value="PHOSPHATIDYLINOSITIDE PHOSPHATASE SAC1"/>
    <property type="match status" value="1"/>
</dbReference>
<dbReference type="GO" id="GO:0005769">
    <property type="term" value="C:early endosome"/>
    <property type="evidence" value="ECO:0007669"/>
    <property type="project" value="TreeGrafter"/>
</dbReference>
<dbReference type="Pfam" id="PF02383">
    <property type="entry name" value="Syja_N"/>
    <property type="match status" value="1"/>
</dbReference>
<dbReference type="OrthoDB" id="405996at2759"/>
<evidence type="ECO:0000313" key="3">
    <source>
        <dbReference type="Proteomes" id="UP000792457"/>
    </source>
</evidence>
<reference evidence="2" key="1">
    <citation type="submission" date="2013-04" db="EMBL/GenBank/DDBJ databases">
        <authorList>
            <person name="Qu J."/>
            <person name="Murali S.C."/>
            <person name="Bandaranaike D."/>
            <person name="Bellair M."/>
            <person name="Blankenburg K."/>
            <person name="Chao H."/>
            <person name="Dinh H."/>
            <person name="Doddapaneni H."/>
            <person name="Downs B."/>
            <person name="Dugan-Rocha S."/>
            <person name="Elkadiri S."/>
            <person name="Gnanaolivu R.D."/>
            <person name="Hernandez B."/>
            <person name="Javaid M."/>
            <person name="Jayaseelan J.C."/>
            <person name="Lee S."/>
            <person name="Li M."/>
            <person name="Ming W."/>
            <person name="Munidasa M."/>
            <person name="Muniz J."/>
            <person name="Nguyen L."/>
            <person name="Ongeri F."/>
            <person name="Osuji N."/>
            <person name="Pu L.-L."/>
            <person name="Puazo M."/>
            <person name="Qu C."/>
            <person name="Quiroz J."/>
            <person name="Raj R."/>
            <person name="Weissenberger G."/>
            <person name="Xin Y."/>
            <person name="Zou X."/>
            <person name="Han Y."/>
            <person name="Richards S."/>
            <person name="Worley K."/>
            <person name="Muzny D."/>
            <person name="Gibbs R."/>
        </authorList>
    </citation>
    <scope>NUCLEOTIDE SEQUENCE</scope>
    <source>
        <strain evidence="2">Sampled in the wild</strain>
    </source>
</reference>
<comment type="caution">
    <text evidence="2">The sequence shown here is derived from an EMBL/GenBank/DDBJ whole genome shotgun (WGS) entry which is preliminary data.</text>
</comment>
<feature type="non-terminal residue" evidence="2">
    <location>
        <position position="479"/>
    </location>
</feature>
<dbReference type="AlphaFoldDB" id="A0A8K0JXS3"/>
<dbReference type="Proteomes" id="UP000792457">
    <property type="component" value="Unassembled WGS sequence"/>
</dbReference>
<keyword evidence="3" id="KW-1185">Reference proteome</keyword>
<dbReference type="GO" id="GO:0043812">
    <property type="term" value="F:phosphatidylinositol-4-phosphate phosphatase activity"/>
    <property type="evidence" value="ECO:0007669"/>
    <property type="project" value="TreeGrafter"/>
</dbReference>
<proteinExistence type="predicted"/>
<gene>
    <name evidence="2" type="ORF">J437_LFUL003084</name>
</gene>
<evidence type="ECO:0000259" key="1">
    <source>
        <dbReference type="PROSITE" id="PS50275"/>
    </source>
</evidence>
<dbReference type="EMBL" id="KZ308204">
    <property type="protein sequence ID" value="KAG8224650.1"/>
    <property type="molecule type" value="Genomic_DNA"/>
</dbReference>
<dbReference type="PROSITE" id="PS50275">
    <property type="entry name" value="SAC"/>
    <property type="match status" value="1"/>
</dbReference>
<accession>A0A8K0JXS3</accession>
<dbReference type="GO" id="GO:2001135">
    <property type="term" value="P:regulation of endocytic recycling"/>
    <property type="evidence" value="ECO:0007669"/>
    <property type="project" value="TreeGrafter"/>
</dbReference>
<feature type="domain" description="SAC" evidence="1">
    <location>
        <begin position="140"/>
        <end position="479"/>
    </location>
</feature>
<organism evidence="2 3">
    <name type="scientific">Ladona fulva</name>
    <name type="common">Scarce chaser dragonfly</name>
    <name type="synonym">Libellula fulva</name>
    <dbReference type="NCBI Taxonomy" id="123851"/>
    <lineage>
        <taxon>Eukaryota</taxon>
        <taxon>Metazoa</taxon>
        <taxon>Ecdysozoa</taxon>
        <taxon>Arthropoda</taxon>
        <taxon>Hexapoda</taxon>
        <taxon>Insecta</taxon>
        <taxon>Pterygota</taxon>
        <taxon>Palaeoptera</taxon>
        <taxon>Odonata</taxon>
        <taxon>Epiprocta</taxon>
        <taxon>Anisoptera</taxon>
        <taxon>Libelluloidea</taxon>
        <taxon>Libellulidae</taxon>
        <taxon>Ladona</taxon>
    </lineage>
</organism>
<evidence type="ECO:0000313" key="2">
    <source>
        <dbReference type="EMBL" id="KAG8224650.1"/>
    </source>
</evidence>
<dbReference type="InterPro" id="IPR002013">
    <property type="entry name" value="SAC_dom"/>
</dbReference>
<sequence length="479" mass="54773">MGVFYGFVGKVQLDSVLRSRLMLIKQCAFVGELLGGHKIYKIQSITFVPLRETDGASEISLDPCKKHQKSRKTEKSGGLFDLQQKAAFTKTWGTIKSATNTIKSTTQQAAALAASQVKLGRRSDSKDRERFERRILEELHKIFTETDSFYFSLSGDLTNSLQQQYNMKAEGIPLWKKVDDRFFWNRNMLEDLIKLEDPKADFWIVPIIQGFVQIENCQVEVGFESSGVAAVEPKFETFTLTLISRRSRFRAGTRYKRRGVDESGKCANYVETEQIISHHHHQVSFVQVRGSVPIFWSQPGYKYRPPPRLDKGEAETQVAFEKHFEEELSIYQKVCIVSLIEQAGKEKIVGDSYTNHVFNFNSPDLIYVTFDFHEYCRGMHFENVSVLVANLVDVIREMKFCWLDREGLICSQKGVFRVNCIDCLDRTNVVQTAFAKAVMEIQFSKLGLIPPEGVVPANVRNTFQLLWANNGDTISKQYA</sequence>
<dbReference type="GO" id="GO:0046856">
    <property type="term" value="P:phosphatidylinositol dephosphorylation"/>
    <property type="evidence" value="ECO:0007669"/>
    <property type="project" value="TreeGrafter"/>
</dbReference>
<reference evidence="2" key="2">
    <citation type="submission" date="2017-10" db="EMBL/GenBank/DDBJ databases">
        <title>Ladona fulva Genome sequencing and assembly.</title>
        <authorList>
            <person name="Murali S."/>
            <person name="Richards S."/>
            <person name="Bandaranaike D."/>
            <person name="Bellair M."/>
            <person name="Blankenburg K."/>
            <person name="Chao H."/>
            <person name="Dinh H."/>
            <person name="Doddapaneni H."/>
            <person name="Dugan-Rocha S."/>
            <person name="Elkadiri S."/>
            <person name="Gnanaolivu R."/>
            <person name="Hernandez B."/>
            <person name="Skinner E."/>
            <person name="Javaid M."/>
            <person name="Lee S."/>
            <person name="Li M."/>
            <person name="Ming W."/>
            <person name="Munidasa M."/>
            <person name="Muniz J."/>
            <person name="Nguyen L."/>
            <person name="Hughes D."/>
            <person name="Osuji N."/>
            <person name="Pu L.-L."/>
            <person name="Puazo M."/>
            <person name="Qu C."/>
            <person name="Quiroz J."/>
            <person name="Raj R."/>
            <person name="Weissenberger G."/>
            <person name="Xin Y."/>
            <person name="Zou X."/>
            <person name="Han Y."/>
            <person name="Worley K."/>
            <person name="Muzny D."/>
            <person name="Gibbs R."/>
        </authorList>
    </citation>
    <scope>NUCLEOTIDE SEQUENCE</scope>
    <source>
        <strain evidence="2">Sampled in the wild</strain>
    </source>
</reference>
<protein>
    <recommendedName>
        <fullName evidence="1">SAC domain-containing protein</fullName>
    </recommendedName>
</protein>